<organism evidence="1 2">
    <name type="scientific">Candidatus Giovannonibacteria bacterium GW2011_GWF2_42_19</name>
    <dbReference type="NCBI Taxonomy" id="1618659"/>
    <lineage>
        <taxon>Bacteria</taxon>
        <taxon>Candidatus Giovannoniibacteriota</taxon>
    </lineage>
</organism>
<gene>
    <name evidence="1" type="ORF">UV11_C0005G0005</name>
</gene>
<evidence type="ECO:0000313" key="1">
    <source>
        <dbReference type="EMBL" id="KKS48686.1"/>
    </source>
</evidence>
<reference evidence="1 2" key="1">
    <citation type="journal article" date="2015" name="Nature">
        <title>rRNA introns, odd ribosomes, and small enigmatic genomes across a large radiation of phyla.</title>
        <authorList>
            <person name="Brown C.T."/>
            <person name="Hug L.A."/>
            <person name="Thomas B.C."/>
            <person name="Sharon I."/>
            <person name="Castelle C.J."/>
            <person name="Singh A."/>
            <person name="Wilkins M.J."/>
            <person name="Williams K.H."/>
            <person name="Banfield J.F."/>
        </authorList>
    </citation>
    <scope>NUCLEOTIDE SEQUENCE [LARGE SCALE GENOMIC DNA]</scope>
</reference>
<dbReference type="AlphaFoldDB" id="A0A0G1BR29"/>
<sequence length="63" mass="7052">MEASFPPAPALISRITFSITNYFLFFEDFLCSIFLADRDLAKLTLARNFSTLPALSINLPLPV</sequence>
<comment type="caution">
    <text evidence="1">The sequence shown here is derived from an EMBL/GenBank/DDBJ whole genome shotgun (WGS) entry which is preliminary data.</text>
</comment>
<name>A0A0G1BR29_9BACT</name>
<proteinExistence type="predicted"/>
<dbReference type="STRING" id="1618659.UV11_C0005G0005"/>
<dbReference type="Proteomes" id="UP000034036">
    <property type="component" value="Unassembled WGS sequence"/>
</dbReference>
<protein>
    <submittedName>
        <fullName evidence="1">Uncharacterized protein</fullName>
    </submittedName>
</protein>
<accession>A0A0G1BR29</accession>
<evidence type="ECO:0000313" key="2">
    <source>
        <dbReference type="Proteomes" id="UP000034036"/>
    </source>
</evidence>
<dbReference type="EMBL" id="LCDF01000005">
    <property type="protein sequence ID" value="KKS48686.1"/>
    <property type="molecule type" value="Genomic_DNA"/>
</dbReference>